<proteinExistence type="predicted"/>
<gene>
    <name evidence="1" type="ORF">HPB47_020604</name>
</gene>
<dbReference type="EMBL" id="JABSTQ010009126">
    <property type="protein sequence ID" value="KAG0432663.1"/>
    <property type="molecule type" value="Genomic_DNA"/>
</dbReference>
<organism evidence="1 2">
    <name type="scientific">Ixodes persulcatus</name>
    <name type="common">Taiga tick</name>
    <dbReference type="NCBI Taxonomy" id="34615"/>
    <lineage>
        <taxon>Eukaryota</taxon>
        <taxon>Metazoa</taxon>
        <taxon>Ecdysozoa</taxon>
        <taxon>Arthropoda</taxon>
        <taxon>Chelicerata</taxon>
        <taxon>Arachnida</taxon>
        <taxon>Acari</taxon>
        <taxon>Parasitiformes</taxon>
        <taxon>Ixodida</taxon>
        <taxon>Ixodoidea</taxon>
        <taxon>Ixodidae</taxon>
        <taxon>Ixodinae</taxon>
        <taxon>Ixodes</taxon>
    </lineage>
</organism>
<evidence type="ECO:0000313" key="1">
    <source>
        <dbReference type="EMBL" id="KAG0432663.1"/>
    </source>
</evidence>
<reference evidence="1 2" key="1">
    <citation type="journal article" date="2020" name="Cell">
        <title>Large-Scale Comparative Analyses of Tick Genomes Elucidate Their Genetic Diversity and Vector Capacities.</title>
        <authorList>
            <consortium name="Tick Genome and Microbiome Consortium (TIGMIC)"/>
            <person name="Jia N."/>
            <person name="Wang J."/>
            <person name="Shi W."/>
            <person name="Du L."/>
            <person name="Sun Y."/>
            <person name="Zhan W."/>
            <person name="Jiang J.F."/>
            <person name="Wang Q."/>
            <person name="Zhang B."/>
            <person name="Ji P."/>
            <person name="Bell-Sakyi L."/>
            <person name="Cui X.M."/>
            <person name="Yuan T.T."/>
            <person name="Jiang B.G."/>
            <person name="Yang W.F."/>
            <person name="Lam T.T."/>
            <person name="Chang Q.C."/>
            <person name="Ding S.J."/>
            <person name="Wang X.J."/>
            <person name="Zhu J.G."/>
            <person name="Ruan X.D."/>
            <person name="Zhao L."/>
            <person name="Wei J.T."/>
            <person name="Ye R.Z."/>
            <person name="Que T.C."/>
            <person name="Du C.H."/>
            <person name="Zhou Y.H."/>
            <person name="Cheng J.X."/>
            <person name="Dai P.F."/>
            <person name="Guo W.B."/>
            <person name="Han X.H."/>
            <person name="Huang E.J."/>
            <person name="Li L.F."/>
            <person name="Wei W."/>
            <person name="Gao Y.C."/>
            <person name="Liu J.Z."/>
            <person name="Shao H.Z."/>
            <person name="Wang X."/>
            <person name="Wang C.C."/>
            <person name="Yang T.C."/>
            <person name="Huo Q.B."/>
            <person name="Li W."/>
            <person name="Chen H.Y."/>
            <person name="Chen S.E."/>
            <person name="Zhou L.G."/>
            <person name="Ni X.B."/>
            <person name="Tian J.H."/>
            <person name="Sheng Y."/>
            <person name="Liu T."/>
            <person name="Pan Y.S."/>
            <person name="Xia L.Y."/>
            <person name="Li J."/>
            <person name="Zhao F."/>
            <person name="Cao W.C."/>
        </authorList>
    </citation>
    <scope>NUCLEOTIDE SEQUENCE [LARGE SCALE GENOMIC DNA]</scope>
    <source>
        <strain evidence="1">Iper-2018</strain>
    </source>
</reference>
<dbReference type="Proteomes" id="UP000805193">
    <property type="component" value="Unassembled WGS sequence"/>
</dbReference>
<accession>A0AC60QI47</accession>
<protein>
    <submittedName>
        <fullName evidence="1">Uncharacterized protein</fullName>
    </submittedName>
</protein>
<comment type="caution">
    <text evidence="1">The sequence shown here is derived from an EMBL/GenBank/DDBJ whole genome shotgun (WGS) entry which is preliminary data.</text>
</comment>
<keyword evidence="2" id="KW-1185">Reference proteome</keyword>
<evidence type="ECO:0000313" key="2">
    <source>
        <dbReference type="Proteomes" id="UP000805193"/>
    </source>
</evidence>
<sequence>MFDLALDADHGRLNRSCVPLRIRAAEGRWCAPISKRKAHLLPNVWLGPAAASGVQGPRLISELPPRLLFSNSSGSSVACLASGEPAPSVRWLGDDGEEAPDVSRLRHTRPDGTLVFLPFRPDQFRRDVHEARYRCAAANAIGTVVSSQVHVTAEVVARLSAGDADDYDKVKSSLLKRYRLSAEAFRQRFRNASKKSSEGYSEFAYGLKTNLIEWLKSEEVYESRDKVVECVCLEQFFRSIPQSVKLWVQDRVGVDSVERAAELAEEYATRRKLSGEESESGRSDQRKTFRQENSETPESHLHDNHARWLNDGKFYESFLQFLHDAGLH</sequence>
<name>A0AC60QI47_IXOPE</name>